<dbReference type="InterPro" id="IPR049304">
    <property type="entry name" value="Gly_rich_dom"/>
</dbReference>
<name>A0A6C0JYJ9_9ZZZZ</name>
<proteinExistence type="predicted"/>
<protein>
    <recommendedName>
        <fullName evidence="2">Glycine-rich domain-containing protein</fullName>
    </recommendedName>
</protein>
<sequence>MSNTGFTVTVHGDLSKIFKARTSAAGLATHFIASDSRDLNDWFELSTSGSDQITYDTTYICGAYGDLKNAFMDINYNPTPYTATGTYSKINVGNDYAIQFTGTSGTINFNIGGIYVNYLVIGGGGAGEGKSTIVTSSIKKKGGGGASETNGNFTCVQNSDYTISVGTGGVGGEIDSGLPGNGSSITNNSQSINITANGGGGGSGHAGNNDTTYPINYNSITLTYSYGNPGFDGGDVISNSSTRGAGGGVNAGAGSGLNGGKGGSKDVVQTFANNATMSFGNGGGACGFNHNPIASDGNGGSGSQGVVVLWFTYPPIYTTTGTFQELKIGNTWVVQFTDSGTITFNIPNISVNYLLIGSGGSGGNGGRSALQNNGGGGGGGGGGLYTSSQPFTPNKSQSYPISVSTSLNSSSSFNNSTVGNGSNGNTGAGAGGTGAGGSGGTGSQPGAVGGQGGSPNNGDSGGAGGNNVPPHRVSVGNISLNYAVGTGGGGGGGAFNGTGGVGGYNDTVASGADGGAGGGFDNGDDGNPPNPNNITNPINNNTTFYFGNGGGGGGGCSAGDGGSGVSGSPGCVVIWFQYP</sequence>
<feature type="compositionally biased region" description="Low complexity" evidence="1">
    <location>
        <begin position="402"/>
        <end position="420"/>
    </location>
</feature>
<evidence type="ECO:0000256" key="1">
    <source>
        <dbReference type="SAM" id="MobiDB-lite"/>
    </source>
</evidence>
<evidence type="ECO:0000259" key="2">
    <source>
        <dbReference type="Pfam" id="PF21722"/>
    </source>
</evidence>
<feature type="domain" description="Glycine-rich" evidence="2">
    <location>
        <begin position="103"/>
        <end position="309"/>
    </location>
</feature>
<reference evidence="3" key="1">
    <citation type="journal article" date="2020" name="Nature">
        <title>Giant virus diversity and host interactions through global metagenomics.</title>
        <authorList>
            <person name="Schulz F."/>
            <person name="Roux S."/>
            <person name="Paez-Espino D."/>
            <person name="Jungbluth S."/>
            <person name="Walsh D.A."/>
            <person name="Denef V.J."/>
            <person name="McMahon K.D."/>
            <person name="Konstantinidis K.T."/>
            <person name="Eloe-Fadrosh E.A."/>
            <person name="Kyrpides N.C."/>
            <person name="Woyke T."/>
        </authorList>
    </citation>
    <scope>NUCLEOTIDE SEQUENCE</scope>
    <source>
        <strain evidence="3">GVMAG-S-1101165-83</strain>
    </source>
</reference>
<feature type="compositionally biased region" description="Gly residues" evidence="1">
    <location>
        <begin position="373"/>
        <end position="384"/>
    </location>
</feature>
<feature type="region of interest" description="Disordered" evidence="1">
    <location>
        <begin position="366"/>
        <end position="472"/>
    </location>
</feature>
<feature type="compositionally biased region" description="Gly residues" evidence="1">
    <location>
        <begin position="421"/>
        <end position="465"/>
    </location>
</feature>
<feature type="domain" description="Glycine-rich" evidence="2">
    <location>
        <begin position="337"/>
        <end position="574"/>
    </location>
</feature>
<accession>A0A6C0JYJ9</accession>
<evidence type="ECO:0000313" key="3">
    <source>
        <dbReference type="EMBL" id="QHU10845.1"/>
    </source>
</evidence>
<feature type="compositionally biased region" description="Polar residues" evidence="1">
    <location>
        <begin position="385"/>
        <end position="401"/>
    </location>
</feature>
<organism evidence="3">
    <name type="scientific">viral metagenome</name>
    <dbReference type="NCBI Taxonomy" id="1070528"/>
    <lineage>
        <taxon>unclassified sequences</taxon>
        <taxon>metagenomes</taxon>
        <taxon>organismal metagenomes</taxon>
    </lineage>
</organism>
<dbReference type="Pfam" id="PF21722">
    <property type="entry name" value="Gly_rich_2"/>
    <property type="match status" value="2"/>
</dbReference>
<dbReference type="AlphaFoldDB" id="A0A6C0JYJ9"/>
<dbReference type="EMBL" id="MN740772">
    <property type="protein sequence ID" value="QHU10845.1"/>
    <property type="molecule type" value="Genomic_DNA"/>
</dbReference>